<gene>
    <name evidence="1" type="ORF">B1756_16600</name>
</gene>
<protein>
    <recommendedName>
        <fullName evidence="3">Transposase</fullName>
    </recommendedName>
</protein>
<sequence>MERERMPRKVTVLGVPLHLGVRSLSYTVRELERRSVGRSHKAVHDWVHTADLGPTSGASPDTVALEETVFWIHGQQHWPDETVGPETNEIPYVRCIRPEWRN</sequence>
<reference evidence="2" key="1">
    <citation type="submission" date="2017-02" db="EMBL/GenBank/DDBJ databases">
        <title>Natronthermophilus aegyptiacus gen. nov.,sp. nov., an aerobic, extremely halophilic alkalithermophilic archaeon isolated from the athalassohaline Wadi An Natrun, Egypt.</title>
        <authorList>
            <person name="Zhao B."/>
        </authorList>
    </citation>
    <scope>NUCLEOTIDE SEQUENCE [LARGE SCALE GENOMIC DNA]</scope>
    <source>
        <strain evidence="2">JW/NM-HA 15</strain>
    </source>
</reference>
<evidence type="ECO:0000313" key="1">
    <source>
        <dbReference type="EMBL" id="ARS91186.1"/>
    </source>
</evidence>
<name>A0A2Z2HV59_9EURY</name>
<dbReference type="KEGG" id="naj:B1756_16600"/>
<dbReference type="AlphaFoldDB" id="A0A2Z2HV59"/>
<organism evidence="1 2">
    <name type="scientific">Natrarchaeobaculum aegyptiacum</name>
    <dbReference type="NCBI Taxonomy" id="745377"/>
    <lineage>
        <taxon>Archaea</taxon>
        <taxon>Methanobacteriati</taxon>
        <taxon>Methanobacteriota</taxon>
        <taxon>Stenosarchaea group</taxon>
        <taxon>Halobacteria</taxon>
        <taxon>Halobacteriales</taxon>
        <taxon>Natrialbaceae</taxon>
        <taxon>Natrarchaeobaculum</taxon>
    </lineage>
</organism>
<dbReference type="Proteomes" id="UP000250088">
    <property type="component" value="Chromosome"/>
</dbReference>
<proteinExistence type="predicted"/>
<keyword evidence="2" id="KW-1185">Reference proteome</keyword>
<evidence type="ECO:0008006" key="3">
    <source>
        <dbReference type="Google" id="ProtNLM"/>
    </source>
</evidence>
<dbReference type="EMBL" id="CP019893">
    <property type="protein sequence ID" value="ARS91186.1"/>
    <property type="molecule type" value="Genomic_DNA"/>
</dbReference>
<evidence type="ECO:0000313" key="2">
    <source>
        <dbReference type="Proteomes" id="UP000250088"/>
    </source>
</evidence>
<accession>A0A2Z2HV59</accession>